<evidence type="ECO:0000313" key="9">
    <source>
        <dbReference type="EMBL" id="QCI07893.1"/>
    </source>
</evidence>
<evidence type="ECO:0000256" key="1">
    <source>
        <dbReference type="ARBA" id="ARBA00009356"/>
    </source>
</evidence>
<gene>
    <name evidence="9" type="primary">rpl6</name>
</gene>
<accession>A0A4D6WWS8</accession>
<dbReference type="PROSITE" id="PS00525">
    <property type="entry name" value="RIBOSOMAL_L6_1"/>
    <property type="match status" value="1"/>
</dbReference>
<keyword evidence="5 7" id="KW-0687">Ribonucleoprotein</keyword>
<dbReference type="Gene3D" id="3.90.930.12">
    <property type="entry name" value="Ribosomal protein L6, alpha-beta domain"/>
    <property type="match status" value="2"/>
</dbReference>
<dbReference type="InterPro" id="IPR000702">
    <property type="entry name" value="Ribosomal_uL6-like"/>
</dbReference>
<keyword evidence="3" id="KW-0694">RNA-binding</keyword>
<dbReference type="PANTHER" id="PTHR11655">
    <property type="entry name" value="60S/50S RIBOSOMAL PROTEIN L6/L9"/>
    <property type="match status" value="1"/>
</dbReference>
<dbReference type="NCBIfam" id="TIGR03654">
    <property type="entry name" value="L6_bact"/>
    <property type="match status" value="1"/>
</dbReference>
<dbReference type="HAMAP" id="MF_01365_B">
    <property type="entry name" value="Ribosomal_uL6_B"/>
    <property type="match status" value="1"/>
</dbReference>
<dbReference type="InterPro" id="IPR019906">
    <property type="entry name" value="Ribosomal_uL6_bac-type"/>
</dbReference>
<dbReference type="FunFam" id="3.90.930.12:FF:000002">
    <property type="entry name" value="50S ribosomal protein L6"/>
    <property type="match status" value="1"/>
</dbReference>
<evidence type="ECO:0000256" key="7">
    <source>
        <dbReference type="RuleBase" id="RU003869"/>
    </source>
</evidence>
<dbReference type="GO" id="GO:0022625">
    <property type="term" value="C:cytosolic large ribosomal subunit"/>
    <property type="evidence" value="ECO:0007669"/>
    <property type="project" value="TreeGrafter"/>
</dbReference>
<name>A0A4D6WWS8_9FLOR</name>
<comment type="similarity">
    <text evidence="1 7">Belongs to the universal ribosomal protein uL6 family.</text>
</comment>
<sequence length="178" mass="19925">MSRIGKKEIKLPPGIHIIIENNNISIKGPKGELNYKYSDLIEIIQLDNIIKLKKIENTKTAQEIHGLSRSIINNMVIGVSQGFEKKLIIEGIGYRGQLEDKNLILNLGYSHPITIEPPMNIFINVENSTNISITGINKQTVGEIAAKIRSMRPPEPYKGKGIRYIDEIVRKKVGKAGK</sequence>
<dbReference type="PIRSF" id="PIRSF002162">
    <property type="entry name" value="Ribosomal_L6"/>
    <property type="match status" value="1"/>
</dbReference>
<proteinExistence type="inferred from homology"/>
<keyword evidence="9" id="KW-0934">Plastid</keyword>
<geneLocation type="plastid" evidence="9"/>
<dbReference type="Pfam" id="PF00347">
    <property type="entry name" value="Ribosomal_L6"/>
    <property type="match status" value="2"/>
</dbReference>
<organism evidence="9">
    <name type="scientific">Pleonosporium borreri</name>
    <dbReference type="NCBI Taxonomy" id="2575635"/>
    <lineage>
        <taxon>Eukaryota</taxon>
        <taxon>Rhodophyta</taxon>
        <taxon>Florideophyceae</taxon>
        <taxon>Rhodymeniophycidae</taxon>
        <taxon>Ceramiales</taxon>
        <taxon>Ceramiaceae</taxon>
        <taxon>Pleonosporium</taxon>
    </lineage>
</organism>
<dbReference type="GO" id="GO:0003735">
    <property type="term" value="F:structural constituent of ribosome"/>
    <property type="evidence" value="ECO:0007669"/>
    <property type="project" value="InterPro"/>
</dbReference>
<dbReference type="InterPro" id="IPR036789">
    <property type="entry name" value="Ribosomal_uL6-like_a/b-dom_sf"/>
</dbReference>
<dbReference type="InterPro" id="IPR002358">
    <property type="entry name" value="Ribosomal_uL6_CS"/>
</dbReference>
<protein>
    <recommendedName>
        <fullName evidence="6">Large ribosomal subunit protein uL6c</fullName>
    </recommendedName>
</protein>
<dbReference type="GO" id="GO:0002181">
    <property type="term" value="P:cytoplasmic translation"/>
    <property type="evidence" value="ECO:0007669"/>
    <property type="project" value="TreeGrafter"/>
</dbReference>
<feature type="domain" description="Large ribosomal subunit protein uL6 alpha-beta" evidence="8">
    <location>
        <begin position="91"/>
        <end position="164"/>
    </location>
</feature>
<dbReference type="PANTHER" id="PTHR11655:SF14">
    <property type="entry name" value="LARGE RIBOSOMAL SUBUNIT PROTEIN UL6M"/>
    <property type="match status" value="1"/>
</dbReference>
<reference evidence="9" key="2">
    <citation type="submission" date="2019-04" db="EMBL/GenBank/DDBJ databases">
        <authorList>
            <person name="Pasella M."/>
        </authorList>
    </citation>
    <scope>NUCLEOTIDE SEQUENCE</scope>
    <source>
        <strain evidence="9">PD2941_3</strain>
    </source>
</reference>
<dbReference type="SUPFAM" id="SSF56053">
    <property type="entry name" value="Ribosomal protein L6"/>
    <property type="match status" value="2"/>
</dbReference>
<dbReference type="PRINTS" id="PR00059">
    <property type="entry name" value="RIBOSOMALL6"/>
</dbReference>
<evidence type="ECO:0000256" key="2">
    <source>
        <dbReference type="ARBA" id="ARBA00022730"/>
    </source>
</evidence>
<dbReference type="AlphaFoldDB" id="A0A4D6WWS8"/>
<evidence type="ECO:0000256" key="5">
    <source>
        <dbReference type="ARBA" id="ARBA00023274"/>
    </source>
</evidence>
<dbReference type="InterPro" id="IPR020040">
    <property type="entry name" value="Ribosomal_uL6_a/b-dom"/>
</dbReference>
<feature type="domain" description="Large ribosomal subunit protein uL6 alpha-beta" evidence="8">
    <location>
        <begin position="12"/>
        <end position="82"/>
    </location>
</feature>
<evidence type="ECO:0000256" key="6">
    <source>
        <dbReference type="ARBA" id="ARBA00069413"/>
    </source>
</evidence>
<evidence type="ECO:0000256" key="4">
    <source>
        <dbReference type="ARBA" id="ARBA00022980"/>
    </source>
</evidence>
<dbReference type="FunFam" id="3.90.930.12:FF:000001">
    <property type="entry name" value="50S ribosomal protein L6"/>
    <property type="match status" value="1"/>
</dbReference>
<dbReference type="EMBL" id="MK814702">
    <property type="protein sequence ID" value="QCI07893.1"/>
    <property type="molecule type" value="Genomic_DNA"/>
</dbReference>
<keyword evidence="2" id="KW-0699">rRNA-binding</keyword>
<evidence type="ECO:0000256" key="3">
    <source>
        <dbReference type="ARBA" id="ARBA00022884"/>
    </source>
</evidence>
<evidence type="ECO:0000259" key="8">
    <source>
        <dbReference type="Pfam" id="PF00347"/>
    </source>
</evidence>
<keyword evidence="4 7" id="KW-0689">Ribosomal protein</keyword>
<reference evidence="9" key="1">
    <citation type="journal article" date="2019" name="Mol. Phylogenet. Evol.">
        <title>Morphological evolution and classification of the red algal order Ceramiales inferred using plastid phylogenomics.</title>
        <authorList>
            <person name="Diaz-Tapia P."/>
            <person name="Pasella M.M."/>
            <person name="Verbruggen H."/>
            <person name="Maggs C.A."/>
        </authorList>
    </citation>
    <scope>NUCLEOTIDE SEQUENCE</scope>
    <source>
        <strain evidence="9">PD2941_3</strain>
    </source>
</reference>
<dbReference type="GO" id="GO:0019843">
    <property type="term" value="F:rRNA binding"/>
    <property type="evidence" value="ECO:0007669"/>
    <property type="project" value="UniProtKB-KW"/>
</dbReference>